<dbReference type="GO" id="GO:0003677">
    <property type="term" value="F:DNA binding"/>
    <property type="evidence" value="ECO:0007669"/>
    <property type="project" value="InterPro"/>
</dbReference>
<sequence>MTAFQKLSEAWQLSTDQQLQLLGSPGRSTFFKWKKDGGSLPRDTVERVSHLLAIYKALQILVPDPPQADSWIKKKSSYFKGNSALDVMLNGQVVDILKVRQYLDVQRGG</sequence>
<gene>
    <name evidence="3" type="ORF">F6X51_21435</name>
</gene>
<reference evidence="3 4" key="1">
    <citation type="submission" date="2019-09" db="EMBL/GenBank/DDBJ databases">
        <title>YIM 132548 draft genome.</title>
        <authorList>
            <person name="Jiang L."/>
        </authorList>
    </citation>
    <scope>NUCLEOTIDE SEQUENCE [LARGE SCALE GENOMIC DNA]</scope>
    <source>
        <strain evidence="3 4">YIM 132548</strain>
    </source>
</reference>
<dbReference type="Pfam" id="PF09722">
    <property type="entry name" value="Xre_MbcA_ParS_C"/>
    <property type="match status" value="1"/>
</dbReference>
<accession>A0A6N6ML85</accession>
<organism evidence="3 4">
    <name type="scientific">Methylobacterium planeticum</name>
    <dbReference type="NCBI Taxonomy" id="2615211"/>
    <lineage>
        <taxon>Bacteria</taxon>
        <taxon>Pseudomonadati</taxon>
        <taxon>Pseudomonadota</taxon>
        <taxon>Alphaproteobacteria</taxon>
        <taxon>Hyphomicrobiales</taxon>
        <taxon>Methylobacteriaceae</taxon>
        <taxon>Methylobacterium</taxon>
    </lineage>
</organism>
<proteinExistence type="predicted"/>
<feature type="domain" description="Antitoxin Xre-like helix-turn-helix" evidence="2">
    <location>
        <begin position="2"/>
        <end position="52"/>
    </location>
</feature>
<dbReference type="AlphaFoldDB" id="A0A6N6ML85"/>
<evidence type="ECO:0000259" key="1">
    <source>
        <dbReference type="Pfam" id="PF09722"/>
    </source>
</evidence>
<evidence type="ECO:0000313" key="4">
    <source>
        <dbReference type="Proteomes" id="UP000441523"/>
    </source>
</evidence>
<dbReference type="InterPro" id="IPR046847">
    <property type="entry name" value="Xre-like_HTH"/>
</dbReference>
<keyword evidence="4" id="KW-1185">Reference proteome</keyword>
<dbReference type="InterPro" id="IPR024467">
    <property type="entry name" value="Xre/MbcA/ParS-like_toxin-bd"/>
</dbReference>
<feature type="domain" description="Antitoxin Xre/MbcA/ParS-like toxin-binding" evidence="1">
    <location>
        <begin position="57"/>
        <end position="109"/>
    </location>
</feature>
<comment type="caution">
    <text evidence="3">The sequence shown here is derived from an EMBL/GenBank/DDBJ whole genome shotgun (WGS) entry which is preliminary data.</text>
</comment>
<dbReference type="Pfam" id="PF20432">
    <property type="entry name" value="Xre-like-HTH"/>
    <property type="match status" value="1"/>
</dbReference>
<evidence type="ECO:0000313" key="3">
    <source>
        <dbReference type="EMBL" id="KAB1070779.1"/>
    </source>
</evidence>
<protein>
    <submittedName>
        <fullName evidence="3">DUF2384 domain-containing protein</fullName>
    </submittedName>
</protein>
<name>A0A6N6ML85_9HYPH</name>
<dbReference type="EMBL" id="VZZJ01000024">
    <property type="protein sequence ID" value="KAB1070779.1"/>
    <property type="molecule type" value="Genomic_DNA"/>
</dbReference>
<evidence type="ECO:0000259" key="2">
    <source>
        <dbReference type="Pfam" id="PF20432"/>
    </source>
</evidence>
<dbReference type="Proteomes" id="UP000441523">
    <property type="component" value="Unassembled WGS sequence"/>
</dbReference>